<reference evidence="1 2" key="1">
    <citation type="submission" date="2015-01" db="EMBL/GenBank/DDBJ databases">
        <title>Evolution of Trichinella species and genotypes.</title>
        <authorList>
            <person name="Korhonen P.K."/>
            <person name="Edoardo P."/>
            <person name="Giuseppe L.R."/>
            <person name="Gasser R.B."/>
        </authorList>
    </citation>
    <scope>NUCLEOTIDE SEQUENCE [LARGE SCALE GENOMIC DNA]</scope>
    <source>
        <strain evidence="1">ISS141</strain>
    </source>
</reference>
<sequence>MSGERMKRLDRIVRWSTEEKLMKQKKMKTLITRSESRTALRREQEMRKGKCDFLSVLIQKNELPKVANLSSASKRTNAIKTGFRRCIMQITIAIKGRYYQ</sequence>
<proteinExistence type="predicted"/>
<accession>A0A0V0XTL1</accession>
<dbReference type="AlphaFoldDB" id="A0A0V0XTL1"/>
<comment type="caution">
    <text evidence="1">The sequence shown here is derived from an EMBL/GenBank/DDBJ whole genome shotgun (WGS) entry which is preliminary data.</text>
</comment>
<dbReference type="EMBL" id="JYDU01000141">
    <property type="protein sequence ID" value="KRX91279.1"/>
    <property type="molecule type" value="Genomic_DNA"/>
</dbReference>
<dbReference type="Proteomes" id="UP000054815">
    <property type="component" value="Unassembled WGS sequence"/>
</dbReference>
<organism evidence="1 2">
    <name type="scientific">Trichinella pseudospiralis</name>
    <name type="common">Parasitic roundworm</name>
    <dbReference type="NCBI Taxonomy" id="6337"/>
    <lineage>
        <taxon>Eukaryota</taxon>
        <taxon>Metazoa</taxon>
        <taxon>Ecdysozoa</taxon>
        <taxon>Nematoda</taxon>
        <taxon>Enoplea</taxon>
        <taxon>Dorylaimia</taxon>
        <taxon>Trichinellida</taxon>
        <taxon>Trichinellidae</taxon>
        <taxon>Trichinella</taxon>
    </lineage>
</organism>
<gene>
    <name evidence="1" type="ORF">T4E_10469</name>
</gene>
<protein>
    <submittedName>
        <fullName evidence="1">Uncharacterized protein</fullName>
    </submittedName>
</protein>
<name>A0A0V0XTL1_TRIPS</name>
<evidence type="ECO:0000313" key="1">
    <source>
        <dbReference type="EMBL" id="KRX91279.1"/>
    </source>
</evidence>
<evidence type="ECO:0000313" key="2">
    <source>
        <dbReference type="Proteomes" id="UP000054815"/>
    </source>
</evidence>